<sequence>MKGVKVDESFPSGLRVLVVDADQTSLLQLEPLLLACNYQVTICHEASHALSLLRENKGLFDIVISEVHLPGGINGVQLLGIMNELRLNLPVVMISQDNRRDVVMKVIVDGACDYLIKPARIQEIQVIWQHVVRKRTNLFKSSHMLPELQHCGNDIKDPQKFENVNDKKECPMLQLIEKDNKDNNEKGEIAVDHRKVGKEVTTTASVKKPRMVWTPELHNQFVVVLNQVGLKNAVPKKILELMNVPGLSRENVASHLQKYRLHLRRKNMSAQNKSKVARLTYQNNVVTNDCPRVDHSNSDAYYANLKQLDQSQYSVFSEVDSETNMSILAEGTPLNQQGSYYPNEGDNLIIMQRLQENSFKIEMTDDLTRDASALMNPDDHMNNASATYVSLSVPSTISSIEDETDTQNASSFILNIGDPSGYEYYSNYDPRYYPC</sequence>
<dbReference type="Pfam" id="PF00249">
    <property type="entry name" value="Myb_DNA-binding"/>
    <property type="match status" value="1"/>
</dbReference>
<keyword evidence="2" id="KW-0597">Phosphoprotein</keyword>
<dbReference type="GO" id="GO:0005634">
    <property type="term" value="C:nucleus"/>
    <property type="evidence" value="ECO:0007669"/>
    <property type="project" value="UniProtKB-SubCell"/>
</dbReference>
<keyword evidence="3" id="KW-0902">Two-component regulatory system</keyword>
<evidence type="ECO:0000256" key="4">
    <source>
        <dbReference type="ARBA" id="ARBA00023015"/>
    </source>
</evidence>
<keyword evidence="6" id="KW-0804">Transcription</keyword>
<dbReference type="PANTHER" id="PTHR43874">
    <property type="entry name" value="TWO-COMPONENT RESPONSE REGULATOR"/>
    <property type="match status" value="1"/>
</dbReference>
<dbReference type="GO" id="GO:0009736">
    <property type="term" value="P:cytokinin-activated signaling pathway"/>
    <property type="evidence" value="ECO:0007669"/>
    <property type="project" value="InterPro"/>
</dbReference>
<dbReference type="SUPFAM" id="SSF46689">
    <property type="entry name" value="Homeodomain-like"/>
    <property type="match status" value="1"/>
</dbReference>
<dbReference type="GO" id="GO:0003677">
    <property type="term" value="F:DNA binding"/>
    <property type="evidence" value="ECO:0007669"/>
    <property type="project" value="InterPro"/>
</dbReference>
<dbReference type="NCBIfam" id="TIGR01557">
    <property type="entry name" value="myb_SHAQKYF"/>
    <property type="match status" value="1"/>
</dbReference>
<keyword evidence="4" id="KW-0805">Transcription regulation</keyword>
<comment type="subcellular location">
    <subcellularLocation>
        <location evidence="1">Nucleus</location>
    </subcellularLocation>
</comment>
<evidence type="ECO:0000256" key="1">
    <source>
        <dbReference type="ARBA" id="ARBA00004123"/>
    </source>
</evidence>
<dbReference type="PANTHER" id="PTHR43874:SF63">
    <property type="entry name" value="RESPONSE REGULATORY DOMAIN-CONTAINING PROTEIN"/>
    <property type="match status" value="1"/>
</dbReference>
<feature type="domain" description="Response regulatory" evidence="9">
    <location>
        <begin position="15"/>
        <end position="132"/>
    </location>
</feature>
<keyword evidence="7" id="KW-0539">Nucleus</keyword>
<dbReference type="EMBL" id="OX459122">
    <property type="protein sequence ID" value="CAI9105365.1"/>
    <property type="molecule type" value="Genomic_DNA"/>
</dbReference>
<dbReference type="InterPro" id="IPR011006">
    <property type="entry name" value="CheY-like_superfamily"/>
</dbReference>
<dbReference type="Pfam" id="PF00072">
    <property type="entry name" value="Response_reg"/>
    <property type="match status" value="1"/>
</dbReference>
<evidence type="ECO:0000259" key="10">
    <source>
        <dbReference type="PROSITE" id="PS51294"/>
    </source>
</evidence>
<evidence type="ECO:0000256" key="8">
    <source>
        <dbReference type="PROSITE-ProRule" id="PRU00169"/>
    </source>
</evidence>
<evidence type="ECO:0000313" key="12">
    <source>
        <dbReference type="Proteomes" id="UP001161247"/>
    </source>
</evidence>
<dbReference type="Gene3D" id="3.40.50.2300">
    <property type="match status" value="1"/>
</dbReference>
<protein>
    <submittedName>
        <fullName evidence="11">OLC1v1004274C2</fullName>
    </submittedName>
</protein>
<name>A0AAV1DC58_OLDCO</name>
<proteinExistence type="predicted"/>
<dbReference type="CDD" id="cd17584">
    <property type="entry name" value="REC_typeB_ARR-like"/>
    <property type="match status" value="1"/>
</dbReference>
<comment type="caution">
    <text evidence="8">Lacks conserved residue(s) required for the propagation of feature annotation.</text>
</comment>
<dbReference type="InterPro" id="IPR045279">
    <property type="entry name" value="ARR-like"/>
</dbReference>
<evidence type="ECO:0000313" key="11">
    <source>
        <dbReference type="EMBL" id="CAI9105365.1"/>
    </source>
</evidence>
<dbReference type="InterPro" id="IPR006447">
    <property type="entry name" value="Myb_dom_plants"/>
</dbReference>
<dbReference type="SUPFAM" id="SSF52172">
    <property type="entry name" value="CheY-like"/>
    <property type="match status" value="1"/>
</dbReference>
<evidence type="ECO:0000256" key="7">
    <source>
        <dbReference type="ARBA" id="ARBA00023242"/>
    </source>
</evidence>
<dbReference type="Proteomes" id="UP001161247">
    <property type="component" value="Chromosome 5"/>
</dbReference>
<dbReference type="InterPro" id="IPR001005">
    <property type="entry name" value="SANT/Myb"/>
</dbReference>
<dbReference type="Gene3D" id="1.10.10.60">
    <property type="entry name" value="Homeodomain-like"/>
    <property type="match status" value="1"/>
</dbReference>
<dbReference type="PROSITE" id="PS50110">
    <property type="entry name" value="RESPONSE_REGULATORY"/>
    <property type="match status" value="1"/>
</dbReference>
<dbReference type="PROSITE" id="PS51294">
    <property type="entry name" value="HTH_MYB"/>
    <property type="match status" value="1"/>
</dbReference>
<dbReference type="GO" id="GO:0000160">
    <property type="term" value="P:phosphorelay signal transduction system"/>
    <property type="evidence" value="ECO:0007669"/>
    <property type="project" value="UniProtKB-KW"/>
</dbReference>
<evidence type="ECO:0000256" key="2">
    <source>
        <dbReference type="ARBA" id="ARBA00022553"/>
    </source>
</evidence>
<gene>
    <name evidence="11" type="ORF">OLC1_LOCUS14081</name>
</gene>
<reference evidence="11" key="1">
    <citation type="submission" date="2023-03" db="EMBL/GenBank/DDBJ databases">
        <authorList>
            <person name="Julca I."/>
        </authorList>
    </citation>
    <scope>NUCLEOTIDE SEQUENCE</scope>
</reference>
<evidence type="ECO:0000259" key="9">
    <source>
        <dbReference type="PROSITE" id="PS50110"/>
    </source>
</evidence>
<dbReference type="InterPro" id="IPR017930">
    <property type="entry name" value="Myb_dom"/>
</dbReference>
<dbReference type="InterPro" id="IPR001789">
    <property type="entry name" value="Sig_transdc_resp-reg_receiver"/>
</dbReference>
<organism evidence="11 12">
    <name type="scientific">Oldenlandia corymbosa var. corymbosa</name>
    <dbReference type="NCBI Taxonomy" id="529605"/>
    <lineage>
        <taxon>Eukaryota</taxon>
        <taxon>Viridiplantae</taxon>
        <taxon>Streptophyta</taxon>
        <taxon>Embryophyta</taxon>
        <taxon>Tracheophyta</taxon>
        <taxon>Spermatophyta</taxon>
        <taxon>Magnoliopsida</taxon>
        <taxon>eudicotyledons</taxon>
        <taxon>Gunneridae</taxon>
        <taxon>Pentapetalae</taxon>
        <taxon>asterids</taxon>
        <taxon>lamiids</taxon>
        <taxon>Gentianales</taxon>
        <taxon>Rubiaceae</taxon>
        <taxon>Rubioideae</taxon>
        <taxon>Spermacoceae</taxon>
        <taxon>Hedyotis-Oldenlandia complex</taxon>
        <taxon>Oldenlandia</taxon>
    </lineage>
</organism>
<dbReference type="SMART" id="SM00448">
    <property type="entry name" value="REC"/>
    <property type="match status" value="1"/>
</dbReference>
<accession>A0AAV1DC58</accession>
<dbReference type="InterPro" id="IPR009057">
    <property type="entry name" value="Homeodomain-like_sf"/>
</dbReference>
<evidence type="ECO:0000256" key="3">
    <source>
        <dbReference type="ARBA" id="ARBA00023012"/>
    </source>
</evidence>
<evidence type="ECO:0000256" key="6">
    <source>
        <dbReference type="ARBA" id="ARBA00023163"/>
    </source>
</evidence>
<keyword evidence="12" id="KW-1185">Reference proteome</keyword>
<dbReference type="AlphaFoldDB" id="A0AAV1DC58"/>
<keyword evidence="5" id="KW-0010">Activator</keyword>
<feature type="domain" description="HTH myb-type" evidence="10">
    <location>
        <begin position="205"/>
        <end position="264"/>
    </location>
</feature>
<evidence type="ECO:0000256" key="5">
    <source>
        <dbReference type="ARBA" id="ARBA00023159"/>
    </source>
</evidence>
<dbReference type="FunFam" id="1.10.10.60:FF:000007">
    <property type="entry name" value="Two-component response regulator"/>
    <property type="match status" value="1"/>
</dbReference>